<dbReference type="GeneID" id="582262"/>
<comment type="subcellular location">
    <subcellularLocation>
        <location evidence="1">Membrane</location>
    </subcellularLocation>
</comment>
<keyword evidence="3" id="KW-0812">Transmembrane</keyword>
<dbReference type="KEGG" id="spu:582262"/>
<accession>A0A7M7HKC8</accession>
<keyword evidence="3" id="KW-1133">Transmembrane helix</keyword>
<protein>
    <recommendedName>
        <fullName evidence="4">Golgin subfamily A member 7/ERF4 domain-containing protein</fullName>
    </recommendedName>
</protein>
<dbReference type="InterPro" id="IPR039735">
    <property type="entry name" value="CHIC1/2"/>
</dbReference>
<evidence type="ECO:0000256" key="2">
    <source>
        <dbReference type="ARBA" id="ARBA00023136"/>
    </source>
</evidence>
<dbReference type="AlphaFoldDB" id="A0A7M7HKC8"/>
<evidence type="ECO:0000313" key="5">
    <source>
        <dbReference type="EnsemblMetazoa" id="XP_011684140"/>
    </source>
</evidence>
<evidence type="ECO:0000259" key="4">
    <source>
        <dbReference type="Pfam" id="PF10256"/>
    </source>
</evidence>
<sequence>MADFDMITYEDDEENSNYPDDAALNMVPDPIFIRGTGHITIFGLSNKFETEFPQELAAKVAPEEYKSSITKMNSILHKTMSMNLKWLICGCLCCCCTLGCSVWPVLWLTKRTRHMIEKSLDWENSRLYYKLGLHWTLCKEQCESSNMKEYVLKIEFVPRLNILKPD</sequence>
<feature type="domain" description="Golgin subfamily A member 7/ERF4" evidence="4">
    <location>
        <begin position="46"/>
        <end position="136"/>
    </location>
</feature>
<dbReference type="Proteomes" id="UP000007110">
    <property type="component" value="Unassembled WGS sequence"/>
</dbReference>
<dbReference type="FunCoup" id="A0A7M7HKC8">
    <property type="interactions" value="1416"/>
</dbReference>
<evidence type="ECO:0000313" key="6">
    <source>
        <dbReference type="Proteomes" id="UP000007110"/>
    </source>
</evidence>
<dbReference type="PANTHER" id="PTHR13005">
    <property type="entry name" value="CYSTEINE-RICH HYDROPHOBIC DOMAIN PROTEIN BRAIN X-LINKED PROTEIN"/>
    <property type="match status" value="1"/>
</dbReference>
<dbReference type="PANTHER" id="PTHR13005:SF4">
    <property type="entry name" value="CYSTEINE-RICH HYDROPHOBIC PROTEIN"/>
    <property type="match status" value="1"/>
</dbReference>
<reference evidence="5" key="2">
    <citation type="submission" date="2021-01" db="UniProtKB">
        <authorList>
            <consortium name="EnsemblMetazoa"/>
        </authorList>
    </citation>
    <scope>IDENTIFICATION</scope>
</reference>
<dbReference type="RefSeq" id="XP_011684140.1">
    <property type="nucleotide sequence ID" value="XM_011685838.2"/>
</dbReference>
<evidence type="ECO:0000256" key="1">
    <source>
        <dbReference type="ARBA" id="ARBA00004370"/>
    </source>
</evidence>
<organism evidence="5 6">
    <name type="scientific">Strongylocentrotus purpuratus</name>
    <name type="common">Purple sea urchin</name>
    <dbReference type="NCBI Taxonomy" id="7668"/>
    <lineage>
        <taxon>Eukaryota</taxon>
        <taxon>Metazoa</taxon>
        <taxon>Echinodermata</taxon>
        <taxon>Eleutherozoa</taxon>
        <taxon>Echinozoa</taxon>
        <taxon>Echinoidea</taxon>
        <taxon>Euechinoidea</taxon>
        <taxon>Echinacea</taxon>
        <taxon>Camarodonta</taxon>
        <taxon>Echinidea</taxon>
        <taxon>Strongylocentrotidae</taxon>
        <taxon>Strongylocentrotus</taxon>
    </lineage>
</organism>
<dbReference type="OMA" id="MEYICLI"/>
<dbReference type="Pfam" id="PF10256">
    <property type="entry name" value="Erf4"/>
    <property type="match status" value="1"/>
</dbReference>
<proteinExistence type="predicted"/>
<keyword evidence="6" id="KW-1185">Reference proteome</keyword>
<dbReference type="GO" id="GO:0016020">
    <property type="term" value="C:membrane"/>
    <property type="evidence" value="ECO:0007669"/>
    <property type="project" value="UniProtKB-SubCell"/>
</dbReference>
<feature type="transmembrane region" description="Helical" evidence="3">
    <location>
        <begin position="84"/>
        <end position="108"/>
    </location>
</feature>
<reference evidence="6" key="1">
    <citation type="submission" date="2015-02" db="EMBL/GenBank/DDBJ databases">
        <title>Genome sequencing for Strongylocentrotus purpuratus.</title>
        <authorList>
            <person name="Murali S."/>
            <person name="Liu Y."/>
            <person name="Vee V."/>
            <person name="English A."/>
            <person name="Wang M."/>
            <person name="Skinner E."/>
            <person name="Han Y."/>
            <person name="Muzny D.M."/>
            <person name="Worley K.C."/>
            <person name="Gibbs R.A."/>
        </authorList>
    </citation>
    <scope>NUCLEOTIDE SEQUENCE</scope>
</reference>
<keyword evidence="2 3" id="KW-0472">Membrane</keyword>
<dbReference type="EnsemblMetazoa" id="XM_011685838">
    <property type="protein sequence ID" value="XP_011684140"/>
    <property type="gene ID" value="LOC582262"/>
</dbReference>
<name>A0A7M7HKC8_STRPU</name>
<dbReference type="InParanoid" id="A0A7M7HKC8"/>
<evidence type="ECO:0000256" key="3">
    <source>
        <dbReference type="SAM" id="Phobius"/>
    </source>
</evidence>
<dbReference type="InterPro" id="IPR019383">
    <property type="entry name" value="Golgin_A_7/ERF4"/>
</dbReference>
<dbReference type="OrthoDB" id="67682at2759"/>